<feature type="region of interest" description="Disordered" evidence="1">
    <location>
        <begin position="62"/>
        <end position="98"/>
    </location>
</feature>
<protein>
    <recommendedName>
        <fullName evidence="3">Capsid protein</fullName>
    </recommendedName>
</protein>
<proteinExistence type="predicted"/>
<feature type="compositionally biased region" description="Acidic residues" evidence="1">
    <location>
        <begin position="65"/>
        <end position="78"/>
    </location>
</feature>
<dbReference type="EMBL" id="MH017550">
    <property type="protein sequence ID" value="AZK35829.1"/>
    <property type="molecule type" value="Genomic_DNA"/>
</dbReference>
<sequence>MYHPKIYNQSKIQLALTNLAIGNHDLTCDCSEQANHTLRILTKQIGPELTKHQKNEIKQCLGTAEDTDADQPGEEEEIDFGKELEERFNIADTEEDAG</sequence>
<feature type="compositionally biased region" description="Basic and acidic residues" evidence="1">
    <location>
        <begin position="79"/>
        <end position="89"/>
    </location>
</feature>
<evidence type="ECO:0008006" key="3">
    <source>
        <dbReference type="Google" id="ProtNLM"/>
    </source>
</evidence>
<gene>
    <name evidence="2" type="primary">ORF2</name>
</gene>
<name>A0A3S8RK92_9VIRU</name>
<evidence type="ECO:0000313" key="2">
    <source>
        <dbReference type="EMBL" id="AZK35829.1"/>
    </source>
</evidence>
<reference evidence="2" key="1">
    <citation type="journal article" date="2019" name="Sci. Rep.">
        <title>Viral metagenomics revealed novel betatorquevirus species in pediatric inpatients with encephalitis/meningoencephalitis from Ghana.</title>
        <authorList>
            <person name="Eibach D."/>
            <person name="Hogan B."/>
            <person name="Sarpong N."/>
            <person name="Winter D."/>
            <person name="Struck N.S."/>
            <person name="Adu-Sarkodie Y."/>
            <person name="Owusu-Dabo E."/>
            <person name="Schmidt-Chanasit J."/>
            <person name="May J."/>
            <person name="Cadar D."/>
        </authorList>
    </citation>
    <scope>NUCLEOTIDE SEQUENCE</scope>
    <source>
        <strain evidence="2">BNI-700835-G1-SER0</strain>
    </source>
</reference>
<evidence type="ECO:0000256" key="1">
    <source>
        <dbReference type="SAM" id="MobiDB-lite"/>
    </source>
</evidence>
<accession>A0A3S8RK92</accession>
<organism evidence="2">
    <name type="scientific">Torque teno mini virus 10</name>
    <dbReference type="NCBI Taxonomy" id="2065036"/>
    <lineage>
        <taxon>Viruses</taxon>
        <taxon>Monodnaviria</taxon>
        <taxon>Shotokuvirae</taxon>
        <taxon>Commensaviricota</taxon>
        <taxon>Cardeaviricetes</taxon>
        <taxon>Sanitavirales</taxon>
        <taxon>Anelloviridae</taxon>
        <taxon>Betatorquevirus</taxon>
        <taxon>Betatorquevirus homini10</taxon>
    </lineage>
</organism>